<protein>
    <submittedName>
        <fullName evidence="1">Uncharacterized protein</fullName>
    </submittedName>
</protein>
<dbReference type="EMBL" id="CM055112">
    <property type="protein sequence ID" value="KAJ7517765.1"/>
    <property type="molecule type" value="Genomic_DNA"/>
</dbReference>
<evidence type="ECO:0000313" key="1">
    <source>
        <dbReference type="EMBL" id="KAJ7517765.1"/>
    </source>
</evidence>
<sequence length="52" mass="6133">MTYCILMDLFGMLRWTSLAGSTDLQERYCRRERRLFGRIATRGQMWSDVVAA</sequence>
<name>A0ACC2AJP9_DIPCM</name>
<proteinExistence type="predicted"/>
<organism evidence="1 2">
    <name type="scientific">Diphasiastrum complanatum</name>
    <name type="common">Issler's clubmoss</name>
    <name type="synonym">Lycopodium complanatum</name>
    <dbReference type="NCBI Taxonomy" id="34168"/>
    <lineage>
        <taxon>Eukaryota</taxon>
        <taxon>Viridiplantae</taxon>
        <taxon>Streptophyta</taxon>
        <taxon>Embryophyta</taxon>
        <taxon>Tracheophyta</taxon>
        <taxon>Lycopodiopsida</taxon>
        <taxon>Lycopodiales</taxon>
        <taxon>Lycopodiaceae</taxon>
        <taxon>Lycopodioideae</taxon>
        <taxon>Diphasiastrum</taxon>
    </lineage>
</organism>
<reference evidence="2" key="1">
    <citation type="journal article" date="2024" name="Proc. Natl. Acad. Sci. U.S.A.">
        <title>Extraordinary preservation of gene collinearity over three hundred million years revealed in homosporous lycophytes.</title>
        <authorList>
            <person name="Li C."/>
            <person name="Wickell D."/>
            <person name="Kuo L.Y."/>
            <person name="Chen X."/>
            <person name="Nie B."/>
            <person name="Liao X."/>
            <person name="Peng D."/>
            <person name="Ji J."/>
            <person name="Jenkins J."/>
            <person name="Williams M."/>
            <person name="Shu S."/>
            <person name="Plott C."/>
            <person name="Barry K."/>
            <person name="Rajasekar S."/>
            <person name="Grimwood J."/>
            <person name="Han X."/>
            <person name="Sun S."/>
            <person name="Hou Z."/>
            <person name="He W."/>
            <person name="Dai G."/>
            <person name="Sun C."/>
            <person name="Schmutz J."/>
            <person name="Leebens-Mack J.H."/>
            <person name="Li F.W."/>
            <person name="Wang L."/>
        </authorList>
    </citation>
    <scope>NUCLEOTIDE SEQUENCE [LARGE SCALE GENOMIC DNA]</scope>
    <source>
        <strain evidence="2">cv. PW_Plant_1</strain>
    </source>
</reference>
<accession>A0ACC2AJP9</accession>
<gene>
    <name evidence="1" type="ORF">O6H91_21G039500</name>
</gene>
<comment type="caution">
    <text evidence="1">The sequence shown here is derived from an EMBL/GenBank/DDBJ whole genome shotgun (WGS) entry which is preliminary data.</text>
</comment>
<evidence type="ECO:0000313" key="2">
    <source>
        <dbReference type="Proteomes" id="UP001162992"/>
    </source>
</evidence>
<dbReference type="Proteomes" id="UP001162992">
    <property type="component" value="Chromosome 21"/>
</dbReference>
<keyword evidence="2" id="KW-1185">Reference proteome</keyword>